<dbReference type="SUPFAM" id="SSF56349">
    <property type="entry name" value="DNA breaking-rejoining enzymes"/>
    <property type="match status" value="1"/>
</dbReference>
<dbReference type="InterPro" id="IPR004107">
    <property type="entry name" value="Integrase_SAM-like_N"/>
</dbReference>
<dbReference type="GO" id="GO:0006310">
    <property type="term" value="P:DNA recombination"/>
    <property type="evidence" value="ECO:0007669"/>
    <property type="project" value="UniProtKB-KW"/>
</dbReference>
<dbReference type="Proteomes" id="UP000301475">
    <property type="component" value="Chromosome"/>
</dbReference>
<evidence type="ECO:0000313" key="9">
    <source>
        <dbReference type="EMBL" id="QCT06892.1"/>
    </source>
</evidence>
<comment type="similarity">
    <text evidence="2">Belongs to the 'phage' integrase family.</text>
</comment>
<evidence type="ECO:0000256" key="3">
    <source>
        <dbReference type="ARBA" id="ARBA00022908"/>
    </source>
</evidence>
<dbReference type="InterPro" id="IPR050090">
    <property type="entry name" value="Tyrosine_recombinase_XerCD"/>
</dbReference>
<dbReference type="InterPro" id="IPR011010">
    <property type="entry name" value="DNA_brk_join_enz"/>
</dbReference>
<keyword evidence="5" id="KW-0233">DNA recombination</keyword>
<sequence>MPTTGYLRQKNGRYYAVLNLYDSTGKRIQKSHATGLTVKNNKRKAEQILKQLCVEYDNKNLSFYSNIKVADYFKKWLISIQPEIRPNTYRSYKGNMENHIIPYFEKLGVELQDLKPFQLTEYYKSKIGVVSVTTIKHHHQNISKALSDAVEKGLITINPATAAKTPKQTNSFKAEFLNKEQIKQLLNYLKDTSIFLPTYLCTVYGFRRSEVLGLKWHNIDFENETIWIRETLQQSTKEISGQTNYTSETKTESSNRTLPMIPKVKQLLLEQKERQERNREFLKTGYIESDYVCTFDNGKELTPNYLTKKFHLLIKKQNEFPQIRFHDLRHSVASNLLNDGFTTVQVAEWLGHSSSTTTLKFYAHIDKTSKMAIANKLNAG</sequence>
<comment type="function">
    <text evidence="1">Site-specific tyrosine recombinase, which acts by catalyzing the cutting and rejoining of the recombining DNA molecules.</text>
</comment>
<dbReference type="InterPro" id="IPR044068">
    <property type="entry name" value="CB"/>
</dbReference>
<keyword evidence="4 6" id="KW-0238">DNA-binding</keyword>
<protein>
    <submittedName>
        <fullName evidence="9">Site-specific integrase</fullName>
    </submittedName>
</protein>
<evidence type="ECO:0000313" key="10">
    <source>
        <dbReference type="Proteomes" id="UP000301475"/>
    </source>
</evidence>
<keyword evidence="10" id="KW-1185">Reference proteome</keyword>
<gene>
    <name evidence="9" type="ORF">E5Z56_05725</name>
</gene>
<dbReference type="GO" id="GO:0003677">
    <property type="term" value="F:DNA binding"/>
    <property type="evidence" value="ECO:0007669"/>
    <property type="project" value="UniProtKB-UniRule"/>
</dbReference>
<evidence type="ECO:0000259" key="7">
    <source>
        <dbReference type="PROSITE" id="PS51898"/>
    </source>
</evidence>
<feature type="domain" description="Core-binding (CB)" evidence="8">
    <location>
        <begin position="64"/>
        <end position="150"/>
    </location>
</feature>
<dbReference type="PROSITE" id="PS51900">
    <property type="entry name" value="CB"/>
    <property type="match status" value="1"/>
</dbReference>
<dbReference type="PROSITE" id="PS51898">
    <property type="entry name" value="TYR_RECOMBINASE"/>
    <property type="match status" value="1"/>
</dbReference>
<dbReference type="EMBL" id="CP039381">
    <property type="protein sequence ID" value="QCT06892.1"/>
    <property type="molecule type" value="Genomic_DNA"/>
</dbReference>
<name>A0A4P8XW25_9FIRM</name>
<dbReference type="PANTHER" id="PTHR30349">
    <property type="entry name" value="PHAGE INTEGRASE-RELATED"/>
    <property type="match status" value="1"/>
</dbReference>
<dbReference type="CDD" id="cd01189">
    <property type="entry name" value="INT_ICEBs1_C_like"/>
    <property type="match status" value="1"/>
</dbReference>
<dbReference type="Pfam" id="PF00589">
    <property type="entry name" value="Phage_integrase"/>
    <property type="match status" value="1"/>
</dbReference>
<dbReference type="Pfam" id="PF14659">
    <property type="entry name" value="Phage_int_SAM_3"/>
    <property type="match status" value="1"/>
</dbReference>
<dbReference type="Gene3D" id="1.10.443.10">
    <property type="entry name" value="Intergrase catalytic core"/>
    <property type="match status" value="1"/>
</dbReference>
<evidence type="ECO:0000256" key="2">
    <source>
        <dbReference type="ARBA" id="ARBA00008857"/>
    </source>
</evidence>
<dbReference type="OrthoDB" id="9785687at2"/>
<dbReference type="InterPro" id="IPR013762">
    <property type="entry name" value="Integrase-like_cat_sf"/>
</dbReference>
<organism evidence="9 10">
    <name type="scientific">Ruminococcus bovis</name>
    <dbReference type="NCBI Taxonomy" id="2564099"/>
    <lineage>
        <taxon>Bacteria</taxon>
        <taxon>Bacillati</taxon>
        <taxon>Bacillota</taxon>
        <taxon>Clostridia</taxon>
        <taxon>Eubacteriales</taxon>
        <taxon>Oscillospiraceae</taxon>
        <taxon>Ruminococcus</taxon>
    </lineage>
</organism>
<dbReference type="Gene3D" id="1.10.150.130">
    <property type="match status" value="1"/>
</dbReference>
<dbReference type="InterPro" id="IPR002104">
    <property type="entry name" value="Integrase_catalytic"/>
</dbReference>
<proteinExistence type="inferred from homology"/>
<feature type="domain" description="Tyr recombinase" evidence="7">
    <location>
        <begin position="172"/>
        <end position="375"/>
    </location>
</feature>
<accession>A0A4P8XW25</accession>
<dbReference type="RefSeq" id="WP_138156971.1">
    <property type="nucleotide sequence ID" value="NZ_CP039381.1"/>
</dbReference>
<dbReference type="PANTHER" id="PTHR30349:SF91">
    <property type="entry name" value="INTA PROTEIN"/>
    <property type="match status" value="1"/>
</dbReference>
<evidence type="ECO:0000256" key="1">
    <source>
        <dbReference type="ARBA" id="ARBA00003283"/>
    </source>
</evidence>
<evidence type="ECO:0000256" key="6">
    <source>
        <dbReference type="PROSITE-ProRule" id="PRU01248"/>
    </source>
</evidence>
<keyword evidence="3" id="KW-0229">DNA integration</keyword>
<dbReference type="InterPro" id="IPR010998">
    <property type="entry name" value="Integrase_recombinase_N"/>
</dbReference>
<reference evidence="9 10" key="1">
    <citation type="submission" date="2019-04" db="EMBL/GenBank/DDBJ databases">
        <authorList>
            <person name="Embree M."/>
            <person name="Gaffney J.R."/>
        </authorList>
    </citation>
    <scope>NUCLEOTIDE SEQUENCE [LARGE SCALE GENOMIC DNA]</scope>
    <source>
        <strain evidence="9 10">JE7A12</strain>
    </source>
</reference>
<evidence type="ECO:0000256" key="5">
    <source>
        <dbReference type="ARBA" id="ARBA00023172"/>
    </source>
</evidence>
<evidence type="ECO:0000259" key="8">
    <source>
        <dbReference type="PROSITE" id="PS51900"/>
    </source>
</evidence>
<evidence type="ECO:0000256" key="4">
    <source>
        <dbReference type="ARBA" id="ARBA00023125"/>
    </source>
</evidence>
<dbReference type="AlphaFoldDB" id="A0A4P8XW25"/>
<dbReference type="GO" id="GO:0015074">
    <property type="term" value="P:DNA integration"/>
    <property type="evidence" value="ECO:0007669"/>
    <property type="project" value="UniProtKB-KW"/>
</dbReference>
<dbReference type="KEGG" id="ruj:E5Z56_05725"/>